<keyword evidence="2" id="KW-1185">Reference proteome</keyword>
<organism evidence="1 2">
    <name type="scientific">Aristolochia fimbriata</name>
    <name type="common">White veined hardy Dutchman's pipe vine</name>
    <dbReference type="NCBI Taxonomy" id="158543"/>
    <lineage>
        <taxon>Eukaryota</taxon>
        <taxon>Viridiplantae</taxon>
        <taxon>Streptophyta</taxon>
        <taxon>Embryophyta</taxon>
        <taxon>Tracheophyta</taxon>
        <taxon>Spermatophyta</taxon>
        <taxon>Magnoliopsida</taxon>
        <taxon>Magnoliidae</taxon>
        <taxon>Piperales</taxon>
        <taxon>Aristolochiaceae</taxon>
        <taxon>Aristolochia</taxon>
    </lineage>
</organism>
<name>A0AAV7E2C6_ARIFI</name>
<evidence type="ECO:0000313" key="1">
    <source>
        <dbReference type="EMBL" id="KAG9442031.1"/>
    </source>
</evidence>
<accession>A0AAV7E2C6</accession>
<evidence type="ECO:0008006" key="3">
    <source>
        <dbReference type="Google" id="ProtNLM"/>
    </source>
</evidence>
<protein>
    <recommendedName>
        <fullName evidence="3">DUF4283 domain-containing protein</fullName>
    </recommendedName>
</protein>
<gene>
    <name evidence="1" type="ORF">H6P81_017885</name>
</gene>
<dbReference type="Proteomes" id="UP000825729">
    <property type="component" value="Unassembled WGS sequence"/>
</dbReference>
<proteinExistence type="predicted"/>
<dbReference type="AlphaFoldDB" id="A0AAV7E2C6"/>
<comment type="caution">
    <text evidence="1">The sequence shown here is derived from an EMBL/GenBank/DDBJ whole genome shotgun (WGS) entry which is preliminary data.</text>
</comment>
<sequence>MIVAPEYAKLRSEELSSFIMARFTSTKLEAKGENLWLIKLTSVEEKLRIITLKDELTNEIRNEEIGSESRGGWVEITGIPAHVWHTDVVRAVAEAPGFPVRGILRVPALERTTANGPRERIRLKRKRLPTTYRARQESWLEESPC</sequence>
<reference evidence="1 2" key="1">
    <citation type="submission" date="2021-07" db="EMBL/GenBank/DDBJ databases">
        <title>The Aristolochia fimbriata genome: insights into angiosperm evolution, floral development and chemical biosynthesis.</title>
        <authorList>
            <person name="Jiao Y."/>
        </authorList>
    </citation>
    <scope>NUCLEOTIDE SEQUENCE [LARGE SCALE GENOMIC DNA]</scope>
    <source>
        <strain evidence="1">IBCAS-2021</strain>
        <tissue evidence="1">Leaf</tissue>
    </source>
</reference>
<evidence type="ECO:0000313" key="2">
    <source>
        <dbReference type="Proteomes" id="UP000825729"/>
    </source>
</evidence>
<dbReference type="EMBL" id="JAINDJ010000007">
    <property type="protein sequence ID" value="KAG9442031.1"/>
    <property type="molecule type" value="Genomic_DNA"/>
</dbReference>